<accession>A0AC35FNY2</accession>
<sequence>MTSFARNFTNSEMTSRRNSETSTQRISSSSTTLSTGENVEFILNSKKSYLQVPSVNIPVTVLNYESDSDSDSLLGIHFV</sequence>
<reference evidence="2" key="1">
    <citation type="submission" date="2022-11" db="UniProtKB">
        <authorList>
            <consortium name="WormBaseParasite"/>
        </authorList>
    </citation>
    <scope>IDENTIFICATION</scope>
</reference>
<dbReference type="Proteomes" id="UP000887580">
    <property type="component" value="Unplaced"/>
</dbReference>
<protein>
    <submittedName>
        <fullName evidence="2">Uncharacterized protein</fullName>
    </submittedName>
</protein>
<organism evidence="1 2">
    <name type="scientific">Panagrolaimus sp. PS1159</name>
    <dbReference type="NCBI Taxonomy" id="55785"/>
    <lineage>
        <taxon>Eukaryota</taxon>
        <taxon>Metazoa</taxon>
        <taxon>Ecdysozoa</taxon>
        <taxon>Nematoda</taxon>
        <taxon>Chromadorea</taxon>
        <taxon>Rhabditida</taxon>
        <taxon>Tylenchina</taxon>
        <taxon>Panagrolaimomorpha</taxon>
        <taxon>Panagrolaimoidea</taxon>
        <taxon>Panagrolaimidae</taxon>
        <taxon>Panagrolaimus</taxon>
    </lineage>
</organism>
<name>A0AC35FNY2_9BILA</name>
<dbReference type="WBParaSite" id="PS1159_v2.g1928.t1">
    <property type="protein sequence ID" value="PS1159_v2.g1928.t1"/>
    <property type="gene ID" value="PS1159_v2.g1928"/>
</dbReference>
<evidence type="ECO:0000313" key="2">
    <source>
        <dbReference type="WBParaSite" id="PS1159_v2.g1928.t1"/>
    </source>
</evidence>
<proteinExistence type="predicted"/>
<evidence type="ECO:0000313" key="1">
    <source>
        <dbReference type="Proteomes" id="UP000887580"/>
    </source>
</evidence>